<evidence type="ECO:0000256" key="7">
    <source>
        <dbReference type="ARBA" id="ARBA00022989"/>
    </source>
</evidence>
<evidence type="ECO:0000256" key="5">
    <source>
        <dbReference type="ARBA" id="ARBA00022826"/>
    </source>
</evidence>
<organism evidence="12 13">
    <name type="scientific">Goodea atripinnis</name>
    <dbReference type="NCBI Taxonomy" id="208336"/>
    <lineage>
        <taxon>Eukaryota</taxon>
        <taxon>Metazoa</taxon>
        <taxon>Chordata</taxon>
        <taxon>Craniata</taxon>
        <taxon>Vertebrata</taxon>
        <taxon>Euteleostomi</taxon>
        <taxon>Actinopterygii</taxon>
        <taxon>Neopterygii</taxon>
        <taxon>Teleostei</taxon>
        <taxon>Neoteleostei</taxon>
        <taxon>Acanthomorphata</taxon>
        <taxon>Ovalentaria</taxon>
        <taxon>Atherinomorphae</taxon>
        <taxon>Cyprinodontiformes</taxon>
        <taxon>Goodeidae</taxon>
        <taxon>Goodea</taxon>
    </lineage>
</organism>
<name>A0ABV0MLD0_9TELE</name>
<keyword evidence="7" id="KW-1133">Transmembrane helix</keyword>
<dbReference type="InterPro" id="IPR047871">
    <property type="entry name" value="K_chnl_Slo-like"/>
</dbReference>
<feature type="compositionally biased region" description="Acidic residues" evidence="11">
    <location>
        <begin position="160"/>
        <end position="171"/>
    </location>
</feature>
<keyword evidence="8" id="KW-0406">Ion transport</keyword>
<evidence type="ECO:0000256" key="4">
    <source>
        <dbReference type="ARBA" id="ARBA00022692"/>
    </source>
</evidence>
<evidence type="ECO:0000256" key="10">
    <source>
        <dbReference type="ARBA" id="ARBA00023303"/>
    </source>
</evidence>
<keyword evidence="3" id="KW-0633">Potassium transport</keyword>
<evidence type="ECO:0000256" key="11">
    <source>
        <dbReference type="SAM" id="MobiDB-lite"/>
    </source>
</evidence>
<comment type="subcellular location">
    <subcellularLocation>
        <location evidence="1">Membrane</location>
        <topology evidence="1">Multi-pass membrane protein</topology>
    </subcellularLocation>
</comment>
<protein>
    <submittedName>
        <fullName evidence="12">Uncharacterized protein</fullName>
    </submittedName>
</protein>
<evidence type="ECO:0000256" key="1">
    <source>
        <dbReference type="ARBA" id="ARBA00004141"/>
    </source>
</evidence>
<feature type="compositionally biased region" description="Basic and acidic residues" evidence="11">
    <location>
        <begin position="172"/>
        <end position="187"/>
    </location>
</feature>
<evidence type="ECO:0000256" key="9">
    <source>
        <dbReference type="ARBA" id="ARBA00023136"/>
    </source>
</evidence>
<feature type="region of interest" description="Disordered" evidence="11">
    <location>
        <begin position="143"/>
        <end position="187"/>
    </location>
</feature>
<dbReference type="PANTHER" id="PTHR10027:SF35">
    <property type="entry name" value="POTASSIUM CHANNEL SUBFAMILY T MEMBER 2-LIKE"/>
    <property type="match status" value="1"/>
</dbReference>
<feature type="non-terminal residue" evidence="12">
    <location>
        <position position="1"/>
    </location>
</feature>
<sequence>FGVCLIGVRRLDTTNILLNPGPCHIMGASDTCFYINISKEENSAFVRGQREPSWGGTDGNSRGVHQSIYHGLTRLPVHSTVAIDLQDSSDSSPEGQDPGSTGIGSGRGSRSSSRAEMGAANTLALPAMGDSADERRHSIAPVLELVDGVNNPTFDLLGEQSEDEGGEEGKDDGDKDESGNWWGRHCE</sequence>
<dbReference type="Proteomes" id="UP001476798">
    <property type="component" value="Unassembled WGS sequence"/>
</dbReference>
<feature type="region of interest" description="Disordered" evidence="11">
    <location>
        <begin position="86"/>
        <end position="117"/>
    </location>
</feature>
<evidence type="ECO:0000256" key="8">
    <source>
        <dbReference type="ARBA" id="ARBA00023065"/>
    </source>
</evidence>
<gene>
    <name evidence="12" type="ORF">GOODEAATRI_028183</name>
</gene>
<keyword evidence="5" id="KW-0631">Potassium channel</keyword>
<reference evidence="12 13" key="1">
    <citation type="submission" date="2021-06" db="EMBL/GenBank/DDBJ databases">
        <authorList>
            <person name="Palmer J.M."/>
        </authorList>
    </citation>
    <scope>NUCLEOTIDE SEQUENCE [LARGE SCALE GENOMIC DNA]</scope>
    <source>
        <strain evidence="12 13">GA_2019</strain>
        <tissue evidence="12">Muscle</tissue>
    </source>
</reference>
<keyword evidence="4" id="KW-0812">Transmembrane</keyword>
<keyword evidence="9" id="KW-0472">Membrane</keyword>
<proteinExistence type="predicted"/>
<evidence type="ECO:0000313" key="13">
    <source>
        <dbReference type="Proteomes" id="UP001476798"/>
    </source>
</evidence>
<evidence type="ECO:0000313" key="12">
    <source>
        <dbReference type="EMBL" id="MEQ2159920.1"/>
    </source>
</evidence>
<evidence type="ECO:0000256" key="3">
    <source>
        <dbReference type="ARBA" id="ARBA00022538"/>
    </source>
</evidence>
<evidence type="ECO:0000256" key="6">
    <source>
        <dbReference type="ARBA" id="ARBA00022958"/>
    </source>
</evidence>
<keyword evidence="10" id="KW-0407">Ion channel</keyword>
<dbReference type="EMBL" id="JAHRIO010003849">
    <property type="protein sequence ID" value="MEQ2159920.1"/>
    <property type="molecule type" value="Genomic_DNA"/>
</dbReference>
<evidence type="ECO:0000256" key="2">
    <source>
        <dbReference type="ARBA" id="ARBA00022448"/>
    </source>
</evidence>
<keyword evidence="6" id="KW-0630">Potassium</keyword>
<accession>A0ABV0MLD0</accession>
<keyword evidence="2" id="KW-0813">Transport</keyword>
<comment type="caution">
    <text evidence="12">The sequence shown here is derived from an EMBL/GenBank/DDBJ whole genome shotgun (WGS) entry which is preliminary data.</text>
</comment>
<dbReference type="PANTHER" id="PTHR10027">
    <property type="entry name" value="CALCIUM-ACTIVATED POTASSIUM CHANNEL ALPHA CHAIN"/>
    <property type="match status" value="1"/>
</dbReference>
<keyword evidence="13" id="KW-1185">Reference proteome</keyword>